<name>A0A3R7PUX5_PENVA</name>
<feature type="region of interest" description="Disordered" evidence="3">
    <location>
        <begin position="588"/>
        <end position="608"/>
    </location>
</feature>
<evidence type="ECO:0000256" key="3">
    <source>
        <dbReference type="SAM" id="MobiDB-lite"/>
    </source>
</evidence>
<dbReference type="Gene3D" id="2.60.120.290">
    <property type="entry name" value="Spermadhesin, CUB domain"/>
    <property type="match status" value="3"/>
</dbReference>
<dbReference type="Proteomes" id="UP000283509">
    <property type="component" value="Unassembled WGS sequence"/>
</dbReference>
<keyword evidence="6" id="KW-1185">Reference proteome</keyword>
<protein>
    <submittedName>
        <fullName evidence="5">Cubilin</fullName>
    </submittedName>
</protein>
<keyword evidence="1" id="KW-1015">Disulfide bond</keyword>
<reference evidence="5 6" key="1">
    <citation type="submission" date="2018-04" db="EMBL/GenBank/DDBJ databases">
        <authorList>
            <person name="Zhang X."/>
            <person name="Yuan J."/>
            <person name="Li F."/>
            <person name="Xiang J."/>
        </authorList>
    </citation>
    <scope>NUCLEOTIDE SEQUENCE [LARGE SCALE GENOMIC DNA]</scope>
    <source>
        <tissue evidence="5">Muscle</tissue>
    </source>
</reference>
<feature type="domain" description="CUB" evidence="4">
    <location>
        <begin position="441"/>
        <end position="550"/>
    </location>
</feature>
<dbReference type="AlphaFoldDB" id="A0A3R7PUX5"/>
<dbReference type="CDD" id="cd00041">
    <property type="entry name" value="CUB"/>
    <property type="match status" value="3"/>
</dbReference>
<dbReference type="OrthoDB" id="6369184at2759"/>
<feature type="compositionally biased region" description="Polar residues" evidence="3">
    <location>
        <begin position="328"/>
        <end position="348"/>
    </location>
</feature>
<comment type="caution">
    <text evidence="5">The sequence shown here is derived from an EMBL/GenBank/DDBJ whole genome shotgun (WGS) entry which is preliminary data.</text>
</comment>
<dbReference type="SUPFAM" id="SSF49854">
    <property type="entry name" value="Spermadhesin, CUB domain"/>
    <property type="match status" value="3"/>
</dbReference>
<organism evidence="5 6">
    <name type="scientific">Penaeus vannamei</name>
    <name type="common">Whiteleg shrimp</name>
    <name type="synonym">Litopenaeus vannamei</name>
    <dbReference type="NCBI Taxonomy" id="6689"/>
    <lineage>
        <taxon>Eukaryota</taxon>
        <taxon>Metazoa</taxon>
        <taxon>Ecdysozoa</taxon>
        <taxon>Arthropoda</taxon>
        <taxon>Crustacea</taxon>
        <taxon>Multicrustacea</taxon>
        <taxon>Malacostraca</taxon>
        <taxon>Eumalacostraca</taxon>
        <taxon>Eucarida</taxon>
        <taxon>Decapoda</taxon>
        <taxon>Dendrobranchiata</taxon>
        <taxon>Penaeoidea</taxon>
        <taxon>Penaeidae</taxon>
        <taxon>Penaeus</taxon>
    </lineage>
</organism>
<feature type="region of interest" description="Disordered" evidence="3">
    <location>
        <begin position="409"/>
        <end position="442"/>
    </location>
</feature>
<proteinExistence type="predicted"/>
<dbReference type="SMART" id="SM00042">
    <property type="entry name" value="CUB"/>
    <property type="match status" value="3"/>
</dbReference>
<feature type="domain" description="CUB" evidence="4">
    <location>
        <begin position="149"/>
        <end position="258"/>
    </location>
</feature>
<dbReference type="Pfam" id="PF00431">
    <property type="entry name" value="CUB"/>
    <property type="match status" value="3"/>
</dbReference>
<feature type="domain" description="CUB" evidence="4">
    <location>
        <begin position="30"/>
        <end position="138"/>
    </location>
</feature>
<evidence type="ECO:0000256" key="2">
    <source>
        <dbReference type="PROSITE-ProRule" id="PRU00059"/>
    </source>
</evidence>
<evidence type="ECO:0000313" key="6">
    <source>
        <dbReference type="Proteomes" id="UP000283509"/>
    </source>
</evidence>
<dbReference type="PANTHER" id="PTHR24255">
    <property type="entry name" value="COMPLEMENT COMPONENT 1, S SUBCOMPONENT-RELATED"/>
    <property type="match status" value="1"/>
</dbReference>
<dbReference type="GO" id="GO:0004252">
    <property type="term" value="F:serine-type endopeptidase activity"/>
    <property type="evidence" value="ECO:0007669"/>
    <property type="project" value="TreeGrafter"/>
</dbReference>
<comment type="caution">
    <text evidence="2">Lacks conserved residue(s) required for the propagation of feature annotation.</text>
</comment>
<evidence type="ECO:0000256" key="1">
    <source>
        <dbReference type="ARBA" id="ARBA00023157"/>
    </source>
</evidence>
<dbReference type="GO" id="GO:0005615">
    <property type="term" value="C:extracellular space"/>
    <property type="evidence" value="ECO:0007669"/>
    <property type="project" value="TreeGrafter"/>
</dbReference>
<dbReference type="EMBL" id="QCYY01000703">
    <property type="protein sequence ID" value="ROT83315.1"/>
    <property type="molecule type" value="Genomic_DNA"/>
</dbReference>
<dbReference type="PROSITE" id="PS01180">
    <property type="entry name" value="CUB"/>
    <property type="match status" value="3"/>
</dbReference>
<gene>
    <name evidence="5" type="ORF">C7M84_023522</name>
</gene>
<dbReference type="PANTHER" id="PTHR24255:SF31">
    <property type="entry name" value="CUBILIN-LIKE PROTEIN"/>
    <property type="match status" value="1"/>
</dbReference>
<feature type="region of interest" description="Disordered" evidence="3">
    <location>
        <begin position="328"/>
        <end position="359"/>
    </location>
</feature>
<sequence length="608" mass="67105">MGFKLDVTQRTQGCSGGIGPVQPPIPPGLCDAVTEQVGFVLLSPGYPTRYPTSTDCTTTILKASPDVRSLVLQLVDFELAPSLGCSEDYLEASGERLCGLLTGQTRTVQFVGNAITLRFHSGPFSSGGRGYRIRIGQSTSTDPITPGGCGGVVDASSATIQSPDYPAPYRPSLDCVFTALKSNPEVCQLYIRILDFEMEDSAQCTKDFLQVGAQERLCGHRYPDETRRYHFTDNQLDIVFHSDGFGSGRGFRIEIRQHMCGYFKPTYPHYPSHRPTYHRPIQRPQKRPPFLWPAKPFQKPIFINWWRFQPFSRPNFYARQRYTSKPIGSSLYNKHQSTSNGHSSTSYRPPNMSYGPPSTTPSPYFPPFVTPPATVYPTTPRPTFPTLPTTVPTLPTVTPVLLLQPGDVPTPLTASGSLNGTRLGPSKGEEDAEEINTESPCGGSYRTRSFRIQSPGYPGPYYTDMLCVYRIYKYGTDVCGVELVMDQFDVEESQSCSEARLVVAGRRYCGRIKTGTHGVLPFPAEGPITMEFLAGRYHSGAGFTLRGRQIPCGEESAIPEESKAEPLLLHEFSKEPSASRDLVLPWVGPGGRDRPAPHGRRGWTSILG</sequence>
<reference evidence="5 6" key="2">
    <citation type="submission" date="2019-01" db="EMBL/GenBank/DDBJ databases">
        <title>The decoding of complex shrimp genome reveals the adaptation for benthos swimmer, frequently molting mechanism and breeding impact on genome.</title>
        <authorList>
            <person name="Sun Y."/>
            <person name="Gao Y."/>
            <person name="Yu Y."/>
        </authorList>
    </citation>
    <scope>NUCLEOTIDE SEQUENCE [LARGE SCALE GENOMIC DNA]</scope>
    <source>
        <tissue evidence="5">Muscle</tissue>
    </source>
</reference>
<accession>A0A3R7PUX5</accession>
<dbReference type="InterPro" id="IPR000859">
    <property type="entry name" value="CUB_dom"/>
</dbReference>
<evidence type="ECO:0000313" key="5">
    <source>
        <dbReference type="EMBL" id="ROT83315.1"/>
    </source>
</evidence>
<dbReference type="InterPro" id="IPR035914">
    <property type="entry name" value="Sperma_CUB_dom_sf"/>
</dbReference>
<evidence type="ECO:0000259" key="4">
    <source>
        <dbReference type="PROSITE" id="PS01180"/>
    </source>
</evidence>